<dbReference type="Proteomes" id="UP000515153">
    <property type="component" value="Unplaced"/>
</dbReference>
<organism evidence="3 4">
    <name type="scientific">Pyricularia grisea</name>
    <name type="common">Crabgrass-specific blast fungus</name>
    <name type="synonym">Magnaporthe grisea</name>
    <dbReference type="NCBI Taxonomy" id="148305"/>
    <lineage>
        <taxon>Eukaryota</taxon>
        <taxon>Fungi</taxon>
        <taxon>Dikarya</taxon>
        <taxon>Ascomycota</taxon>
        <taxon>Pezizomycotina</taxon>
        <taxon>Sordariomycetes</taxon>
        <taxon>Sordariomycetidae</taxon>
        <taxon>Magnaporthales</taxon>
        <taxon>Pyriculariaceae</taxon>
        <taxon>Pyricularia</taxon>
    </lineage>
</organism>
<sequence>MSLAPSTTYMTSTATHAYTSGSTVVTKTFNLEPQITPWKAPDSCSTSIFCSMKGSEVGPRKECWDYDVINSSARQYIDEECHPPGYKDIFYQGTAYEDLTSLAFPGTACPQGWHKACTSTLASGLVTQTQEICCPDGYDGCTMDGGARNCYRRLKTATAMWVVKEETGSTTVREVVTNSPITGSDDEAITIYRAAFPLASGAATTGTNVIGVTGTGDGAARTGMPGPDGQEEGRLGGSQQQSQNSLSPGTIAGIALGAGVGLALLFAAGLFIFMRRRKTARKRARAARRSAMQETGLMMTRSDGGEPSPDFGKSMDPYASAPPSAGLKSAFPTSSSTLLPTFTSPYDPKSALWETPASVGHYPSMETLRTPSPGIMLGADGMYYYIPPPDLPPVSEGAFELDSNPPLISPPARMTPVEMDAGAEPSWIPTPTGAYYGLRNSDEPQMRQQRQQRVFDAVERRKTDK</sequence>
<dbReference type="KEGG" id="pgri:PgNI_00660"/>
<keyword evidence="2" id="KW-0812">Transmembrane</keyword>
<protein>
    <submittedName>
        <fullName evidence="4">Uncharacterized protein</fullName>
    </submittedName>
</protein>
<feature type="region of interest" description="Disordered" evidence="1">
    <location>
        <begin position="214"/>
        <end position="246"/>
    </location>
</feature>
<keyword evidence="3" id="KW-1185">Reference proteome</keyword>
<dbReference type="AlphaFoldDB" id="A0A6P8BIK2"/>
<reference evidence="4" key="1">
    <citation type="journal article" date="2019" name="Mol. Biol. Evol.">
        <title>Blast fungal genomes show frequent chromosomal changes, gene gains and losses, and effector gene turnover.</title>
        <authorList>
            <person name="Gomez Luciano L.B."/>
            <person name="Jason Tsai I."/>
            <person name="Chuma I."/>
            <person name="Tosa Y."/>
            <person name="Chen Y.H."/>
            <person name="Li J.Y."/>
            <person name="Li M.Y."/>
            <person name="Jade Lu M.Y."/>
            <person name="Nakayashiki H."/>
            <person name="Li W.H."/>
        </authorList>
    </citation>
    <scope>NUCLEOTIDE SEQUENCE</scope>
    <source>
        <strain evidence="4">NI907</strain>
    </source>
</reference>
<proteinExistence type="predicted"/>
<name>A0A6P8BIK2_PYRGI</name>
<evidence type="ECO:0000313" key="3">
    <source>
        <dbReference type="Proteomes" id="UP000515153"/>
    </source>
</evidence>
<dbReference type="RefSeq" id="XP_030986967.1">
    <property type="nucleotide sequence ID" value="XM_031120738.1"/>
</dbReference>
<dbReference type="GeneID" id="41955652"/>
<feature type="compositionally biased region" description="Basic and acidic residues" evidence="1">
    <location>
        <begin position="456"/>
        <end position="465"/>
    </location>
</feature>
<feature type="region of interest" description="Disordered" evidence="1">
    <location>
        <begin position="422"/>
        <end position="465"/>
    </location>
</feature>
<evidence type="ECO:0000256" key="2">
    <source>
        <dbReference type="SAM" id="Phobius"/>
    </source>
</evidence>
<keyword evidence="2" id="KW-1133">Transmembrane helix</keyword>
<accession>A0A6P8BIK2</accession>
<evidence type="ECO:0000256" key="1">
    <source>
        <dbReference type="SAM" id="MobiDB-lite"/>
    </source>
</evidence>
<reference evidence="4" key="2">
    <citation type="submission" date="2019-10" db="EMBL/GenBank/DDBJ databases">
        <authorList>
            <consortium name="NCBI Genome Project"/>
        </authorList>
    </citation>
    <scope>NUCLEOTIDE SEQUENCE</scope>
    <source>
        <strain evidence="4">NI907</strain>
    </source>
</reference>
<gene>
    <name evidence="4" type="ORF">PgNI_00660</name>
</gene>
<evidence type="ECO:0000313" key="4">
    <source>
        <dbReference type="RefSeq" id="XP_030986967.1"/>
    </source>
</evidence>
<feature type="transmembrane region" description="Helical" evidence="2">
    <location>
        <begin position="251"/>
        <end position="273"/>
    </location>
</feature>
<reference evidence="4" key="3">
    <citation type="submission" date="2025-08" db="UniProtKB">
        <authorList>
            <consortium name="RefSeq"/>
        </authorList>
    </citation>
    <scope>IDENTIFICATION</scope>
    <source>
        <strain evidence="4">NI907</strain>
    </source>
</reference>
<keyword evidence="2" id="KW-0472">Membrane</keyword>
<feature type="compositionally biased region" description="Low complexity" evidence="1">
    <location>
        <begin position="237"/>
        <end position="246"/>
    </location>
</feature>